<reference evidence="1 2" key="1">
    <citation type="submission" date="2019-01" db="EMBL/GenBank/DDBJ databases">
        <title>Genomes sequencing and comparative genomics of infectious freshwater microsporidia, Cucumispora dikerogammari and Thelohania contejeani.</title>
        <authorList>
            <person name="Cormier A."/>
            <person name="Giraud I."/>
            <person name="Wattier R."/>
            <person name="Teixeira M."/>
            <person name="Grandjean F."/>
            <person name="Rigaud T."/>
            <person name="Cordaux R."/>
        </authorList>
    </citation>
    <scope>NUCLEOTIDE SEQUENCE [LARGE SCALE GENOMIC DNA]</scope>
    <source>
        <strain evidence="1">T1</strain>
        <tissue evidence="1">Spores</tissue>
    </source>
</reference>
<protein>
    <submittedName>
        <fullName evidence="1">Uncharacterized protein</fullName>
    </submittedName>
</protein>
<keyword evidence="2" id="KW-1185">Reference proteome</keyword>
<evidence type="ECO:0000313" key="1">
    <source>
        <dbReference type="EMBL" id="KAF7684353.1"/>
    </source>
</evidence>
<accession>A0ABQ7I1U0</accession>
<organism evidence="1 2">
    <name type="scientific">Astathelohania contejeani</name>
    <dbReference type="NCBI Taxonomy" id="164912"/>
    <lineage>
        <taxon>Eukaryota</taxon>
        <taxon>Fungi</taxon>
        <taxon>Fungi incertae sedis</taxon>
        <taxon>Microsporidia</taxon>
        <taxon>Astathelohaniidae</taxon>
        <taxon>Astathelohania</taxon>
    </lineage>
</organism>
<proteinExistence type="predicted"/>
<comment type="caution">
    <text evidence="1">The sequence shown here is derived from an EMBL/GenBank/DDBJ whole genome shotgun (WGS) entry which is preliminary data.</text>
</comment>
<evidence type="ECO:0000313" key="2">
    <source>
        <dbReference type="Proteomes" id="UP001516464"/>
    </source>
</evidence>
<name>A0ABQ7I1U0_9MICR</name>
<gene>
    <name evidence="1" type="ORF">TCON_0443</name>
</gene>
<dbReference type="EMBL" id="SBIQ01000017">
    <property type="protein sequence ID" value="KAF7684353.1"/>
    <property type="molecule type" value="Genomic_DNA"/>
</dbReference>
<dbReference type="Proteomes" id="UP001516464">
    <property type="component" value="Unassembled WGS sequence"/>
</dbReference>
<sequence length="190" mass="23165">MEFRPRIWKREIESYDLEEGDDKLIMHTLARKIKDRTYKPKMSEDMFYKQFELKDVNDLEMLVYDTNIYKKLECRQLRCISMKLIGVAKRNKIICEEMITLRYNVKRMYGMCMNINEIDANINLPKEELEHLEKFLTLSHDFIARRMRMDTLINNLRERINKICIAGEKDWNLLKRLYIIVNKPQVKEYK</sequence>